<evidence type="ECO:0000313" key="4">
    <source>
        <dbReference type="Proteomes" id="UP001497444"/>
    </source>
</evidence>
<feature type="region of interest" description="Disordered" evidence="1">
    <location>
        <begin position="357"/>
        <end position="391"/>
    </location>
</feature>
<keyword evidence="2" id="KW-0472">Membrane</keyword>
<feature type="compositionally biased region" description="Pro residues" evidence="1">
    <location>
        <begin position="653"/>
        <end position="682"/>
    </location>
</feature>
<gene>
    <name evidence="3" type="ORF">CSSPJE1EN1_LOCUS6912</name>
</gene>
<feature type="region of interest" description="Disordered" evidence="1">
    <location>
        <begin position="81"/>
        <end position="116"/>
    </location>
</feature>
<feature type="region of interest" description="Disordered" evidence="1">
    <location>
        <begin position="292"/>
        <end position="320"/>
    </location>
</feature>
<keyword evidence="2" id="KW-0812">Transmembrane</keyword>
<keyword evidence="2" id="KW-1133">Transmembrane helix</keyword>
<sequence>MSGIGNWVQNEIPIPCWNLFQKSGLLLVQFLVIETDDSNRPKLGTHPTRVLRFISKICKSTRMMMPQVPPNCRGSRAVVEELRETETTESSSDQGDRTSSVHQSEEAEDAMNSVSPDTTNSVVKFSLLGFMVFYGICFVWAARIFFSKEKQEAAKKDYETDLQVRKLEMMKAEMNQAAGPGEEEMVGSGKPSAKEDQFRKRIQEIQSMARAARLSEQRDIAARASSVGVDKGPVRIITGSGHLSQKSLNRLTGVPDNNPDSEIEDGISPNRLPASGAGEVLKRESIEDGRARNNGEVAIPEGEIGMPSSGKADDESHEDQISFNRDAKVVAPQVLDEVIPLKKDEAVKSPINGSVRVSLTKAPSPTDTSPVANGRVNGGAPPSQPLGVKPLRVILSPEEARARIEAKKAKEAKEGTSSVSDTSKNNSNYFRPRRIVVKPQEEVGEVGVSETQPLAKLPKADAEGDKASPGELGEKSGGVSIADVPESDVLRIVADEDVNSQHDGMGEGPENGELKETQEKNAKEEEQEEQEWMRDEVLKAIVFKVRDNEQAGRESFHGLDSKEEMLFFKGLERKFEREGEMVKTWIQERVENLDYGHDGISIDDPPEMYMARWKDQEPGEMAGNANRLSQFKEDRKRIIEQQMGVSSSSPHASAPPPPVSPSPPKPVSSSPPKPVSSSPPKPVSSSPPKSPQGKDPTAKTRPQSERGRSGERTAVNGTKTLVSSSGRQKKPEAEQMPNSKKWTQDLQRKYEMERDPEQRALMREFGQDLEKWITDGEIQEAQYLLSKGAEGEQEYARRHYEKIKAKIREQQERFGEQAMLEKYSEYKPTKKEADLWWLDLPYVLCIGVRSKSESKEEGLYSLNMTPDFEGITGTKSETKYHTVAFQDRKDAVNFCSLLLSQPDKFVADSAEVVPLSPKDLYQEAKEEGFKVTVLKKGQLKLVPGQPLEDVEQRIIEIGSSVYWEELERERSIDIDAVLDDGFGYGGQKSSFPS</sequence>
<feature type="compositionally biased region" description="Basic and acidic residues" evidence="1">
    <location>
        <begin position="512"/>
        <end position="524"/>
    </location>
</feature>
<feature type="compositionally biased region" description="Basic and acidic residues" evidence="1">
    <location>
        <begin position="458"/>
        <end position="474"/>
    </location>
</feature>
<feature type="compositionally biased region" description="Basic and acidic residues" evidence="1">
    <location>
        <begin position="311"/>
        <end position="320"/>
    </location>
</feature>
<feature type="region of interest" description="Disordered" evidence="1">
    <location>
        <begin position="596"/>
        <end position="750"/>
    </location>
</feature>
<feature type="compositionally biased region" description="Polar residues" evidence="1">
    <location>
        <begin position="415"/>
        <end position="429"/>
    </location>
</feature>
<dbReference type="Pfam" id="PF11360">
    <property type="entry name" value="DUF3110"/>
    <property type="match status" value="1"/>
</dbReference>
<dbReference type="Proteomes" id="UP001497444">
    <property type="component" value="Chromosome 14"/>
</dbReference>
<feature type="compositionally biased region" description="Polar residues" evidence="1">
    <location>
        <begin position="715"/>
        <end position="726"/>
    </location>
</feature>
<organism evidence="3 4">
    <name type="scientific">Sphagnum jensenii</name>
    <dbReference type="NCBI Taxonomy" id="128206"/>
    <lineage>
        <taxon>Eukaryota</taxon>
        <taxon>Viridiplantae</taxon>
        <taxon>Streptophyta</taxon>
        <taxon>Embryophyta</taxon>
        <taxon>Bryophyta</taxon>
        <taxon>Sphagnophytina</taxon>
        <taxon>Sphagnopsida</taxon>
        <taxon>Sphagnales</taxon>
        <taxon>Sphagnaceae</taxon>
        <taxon>Sphagnum</taxon>
    </lineage>
</organism>
<reference evidence="3" key="1">
    <citation type="submission" date="2024-02" db="EMBL/GenBank/DDBJ databases">
        <authorList>
            <consortium name="ELIXIR-Norway"/>
            <consortium name="Elixir Norway"/>
        </authorList>
    </citation>
    <scope>NUCLEOTIDE SEQUENCE</scope>
</reference>
<name>A0ABP0W4G7_9BRYO</name>
<proteinExistence type="predicted"/>
<evidence type="ECO:0000256" key="1">
    <source>
        <dbReference type="SAM" id="MobiDB-lite"/>
    </source>
</evidence>
<feature type="compositionally biased region" description="Basic and acidic residues" evidence="1">
    <location>
        <begin position="696"/>
        <end position="711"/>
    </location>
</feature>
<feature type="region of interest" description="Disordered" evidence="1">
    <location>
        <begin position="247"/>
        <end position="275"/>
    </location>
</feature>
<feature type="compositionally biased region" description="Basic and acidic residues" evidence="1">
    <location>
        <begin position="630"/>
        <end position="639"/>
    </location>
</feature>
<feature type="compositionally biased region" description="Polar residues" evidence="1">
    <location>
        <begin position="357"/>
        <end position="371"/>
    </location>
</feature>
<feature type="region of interest" description="Disordered" evidence="1">
    <location>
        <begin position="404"/>
        <end position="484"/>
    </location>
</feature>
<dbReference type="EMBL" id="OZ020109">
    <property type="protein sequence ID" value="CAK9261434.1"/>
    <property type="molecule type" value="Genomic_DNA"/>
</dbReference>
<accession>A0ABP0W4G7</accession>
<dbReference type="PANTHER" id="PTHR34962:SF1">
    <property type="entry name" value="EMBRYO DEFECTIVE 1703-RELATED"/>
    <property type="match status" value="1"/>
</dbReference>
<feature type="region of interest" description="Disordered" evidence="1">
    <location>
        <begin position="498"/>
        <end position="532"/>
    </location>
</feature>
<keyword evidence="4" id="KW-1185">Reference proteome</keyword>
<dbReference type="PANTHER" id="PTHR34962">
    <property type="entry name" value="EMBRYO DEFECTIVE 1703-RELATED"/>
    <property type="match status" value="1"/>
</dbReference>
<protein>
    <submittedName>
        <fullName evidence="3">Uncharacterized protein</fullName>
    </submittedName>
</protein>
<feature type="transmembrane region" description="Helical" evidence="2">
    <location>
        <begin position="125"/>
        <end position="146"/>
    </location>
</feature>
<feature type="compositionally biased region" description="Basic and acidic residues" evidence="1">
    <location>
        <begin position="404"/>
        <end position="414"/>
    </location>
</feature>
<evidence type="ECO:0000256" key="2">
    <source>
        <dbReference type="SAM" id="Phobius"/>
    </source>
</evidence>
<evidence type="ECO:0000313" key="3">
    <source>
        <dbReference type="EMBL" id="CAK9261434.1"/>
    </source>
</evidence>
<dbReference type="InterPro" id="IPR021503">
    <property type="entry name" value="DUF3110"/>
</dbReference>